<dbReference type="EMBL" id="CP007145">
    <property type="protein sequence ID" value="AHJ98732.1"/>
    <property type="molecule type" value="Genomic_DNA"/>
</dbReference>
<dbReference type="InterPro" id="IPR036397">
    <property type="entry name" value="RNaseH_sf"/>
</dbReference>
<dbReference type="GO" id="GO:0008408">
    <property type="term" value="F:3'-5' exonuclease activity"/>
    <property type="evidence" value="ECO:0007669"/>
    <property type="project" value="InterPro"/>
</dbReference>
<dbReference type="GO" id="GO:0003676">
    <property type="term" value="F:nucleic acid binding"/>
    <property type="evidence" value="ECO:0007669"/>
    <property type="project" value="InterPro"/>
</dbReference>
<dbReference type="InterPro" id="IPR010997">
    <property type="entry name" value="HRDC-like_sf"/>
</dbReference>
<dbReference type="InterPro" id="IPR002121">
    <property type="entry name" value="HRDC_dom"/>
</dbReference>
<proteinExistence type="predicted"/>
<dbReference type="InterPro" id="IPR051086">
    <property type="entry name" value="RNase_D-like"/>
</dbReference>
<dbReference type="AlphaFoldDB" id="W8F3Y1"/>
<name>W8F3Y1_9BACT</name>
<dbReference type="Gene3D" id="3.30.420.10">
    <property type="entry name" value="Ribonuclease H-like superfamily/Ribonuclease H"/>
    <property type="match status" value="1"/>
</dbReference>
<feature type="domain" description="HRDC" evidence="1">
    <location>
        <begin position="239"/>
        <end position="320"/>
    </location>
</feature>
<dbReference type="Proteomes" id="UP000019423">
    <property type="component" value="Chromosome"/>
</dbReference>
<dbReference type="Pfam" id="PF00570">
    <property type="entry name" value="HRDC"/>
    <property type="match status" value="1"/>
</dbReference>
<dbReference type="PANTHER" id="PTHR47649">
    <property type="entry name" value="RIBONUCLEASE D"/>
    <property type="match status" value="1"/>
</dbReference>
<evidence type="ECO:0000313" key="3">
    <source>
        <dbReference type="Proteomes" id="UP000019423"/>
    </source>
</evidence>
<dbReference type="HOGENOM" id="CLU_042387_0_0_10"/>
<accession>W8F3Y1</accession>
<dbReference type="PANTHER" id="PTHR47649:SF1">
    <property type="entry name" value="RIBONUCLEASE D"/>
    <property type="match status" value="1"/>
</dbReference>
<dbReference type="GO" id="GO:0006139">
    <property type="term" value="P:nucleobase-containing compound metabolic process"/>
    <property type="evidence" value="ECO:0007669"/>
    <property type="project" value="InterPro"/>
</dbReference>
<keyword evidence="3" id="KW-1185">Reference proteome</keyword>
<sequence length="415" mass="47619">MLTPYLYSNLPGSFRHFTFRPVLLMPDIQYITEAAAVAQAAEALQQKPRVGIDLEFDDMRHRYGRNLALIQIFDGEIVYLIDPLPLTNPAHDLEPLWAILRDPAVEKVFHSCKSDILLLDELYDVHVRNIIDTSVQYTLLAEADNNISLGRLIQQELGLEVDKGEQKSNWLKRPLTEGQKHYAANDVLYLFELTDRLQAKLAALGRTTWSEQENQALEEVRYSRDERPYLRLAGKYRIQPQELPMFRDLFLLRDEVARHIDRPSYMVASNDRLAELTRLPVTSSGHLRNAPGLHPELKRSPFAERLVELANEDRPAEPVLPAEQRRFPFRRRLTGAKAAQADAREALLLALKNHLAEDQSPIMANLVLSNRLIADIIEQGADQTLRPWQHALLQETAQKHELDFQQIARPFDLQG</sequence>
<organism evidence="2 3">
    <name type="scientific">Hymenobacter swuensis DY53</name>
    <dbReference type="NCBI Taxonomy" id="1227739"/>
    <lineage>
        <taxon>Bacteria</taxon>
        <taxon>Pseudomonadati</taxon>
        <taxon>Bacteroidota</taxon>
        <taxon>Cytophagia</taxon>
        <taxon>Cytophagales</taxon>
        <taxon>Hymenobacteraceae</taxon>
        <taxon>Hymenobacter</taxon>
    </lineage>
</organism>
<protein>
    <recommendedName>
        <fullName evidence="1">HRDC domain-containing protein</fullName>
    </recommendedName>
</protein>
<dbReference type="Gene3D" id="1.10.150.80">
    <property type="entry name" value="HRDC domain"/>
    <property type="match status" value="1"/>
</dbReference>
<dbReference type="CDD" id="cd06142">
    <property type="entry name" value="RNaseD_exo"/>
    <property type="match status" value="1"/>
</dbReference>
<dbReference type="InterPro" id="IPR044876">
    <property type="entry name" value="HRDC_dom_sf"/>
</dbReference>
<dbReference type="eggNOG" id="COG0349">
    <property type="taxonomic scope" value="Bacteria"/>
</dbReference>
<dbReference type="InterPro" id="IPR012337">
    <property type="entry name" value="RNaseH-like_sf"/>
</dbReference>
<dbReference type="PATRIC" id="fig|1227739.3.peg.3309"/>
<dbReference type="PROSITE" id="PS50967">
    <property type="entry name" value="HRDC"/>
    <property type="match status" value="1"/>
</dbReference>
<evidence type="ECO:0000313" key="2">
    <source>
        <dbReference type="EMBL" id="AHJ98732.1"/>
    </source>
</evidence>
<dbReference type="SUPFAM" id="SSF53098">
    <property type="entry name" value="Ribonuclease H-like"/>
    <property type="match status" value="1"/>
</dbReference>
<dbReference type="KEGG" id="hsw:Hsw_3137"/>
<dbReference type="SUPFAM" id="SSF47819">
    <property type="entry name" value="HRDC-like"/>
    <property type="match status" value="1"/>
</dbReference>
<dbReference type="GO" id="GO:0000166">
    <property type="term" value="F:nucleotide binding"/>
    <property type="evidence" value="ECO:0007669"/>
    <property type="project" value="InterPro"/>
</dbReference>
<dbReference type="InterPro" id="IPR002562">
    <property type="entry name" value="3'-5'_exonuclease_dom"/>
</dbReference>
<dbReference type="STRING" id="1227739.Hsw_3137"/>
<evidence type="ECO:0000259" key="1">
    <source>
        <dbReference type="PROSITE" id="PS50967"/>
    </source>
</evidence>
<dbReference type="Pfam" id="PF01612">
    <property type="entry name" value="DNA_pol_A_exo1"/>
    <property type="match status" value="1"/>
</dbReference>
<reference evidence="2 3" key="1">
    <citation type="submission" date="2014-01" db="EMBL/GenBank/DDBJ databases">
        <title>Complete genome sequence of ionizing-radiation resistance bacterium Hymenobacter swuensis DY53.</title>
        <authorList>
            <person name="Jung J.-H."/>
            <person name="Jeong S.-W."/>
            <person name="Joe M.-H."/>
            <person name="Cho y.-j."/>
            <person name="Kim M.-K."/>
            <person name="Lim S.-Y."/>
        </authorList>
    </citation>
    <scope>NUCLEOTIDE SEQUENCE [LARGE SCALE GENOMIC DNA]</scope>
    <source>
        <strain evidence="2 3">DY53</strain>
    </source>
</reference>
<dbReference type="SMART" id="SM00474">
    <property type="entry name" value="35EXOc"/>
    <property type="match status" value="1"/>
</dbReference>
<gene>
    <name evidence="2" type="ORF">Hsw_3137</name>
</gene>